<protein>
    <submittedName>
        <fullName evidence="13">MHC class II antigen</fullName>
    </submittedName>
</protein>
<dbReference type="InterPro" id="IPR011162">
    <property type="entry name" value="MHC_I/II-like_Ag-recog"/>
</dbReference>
<evidence type="ECO:0000256" key="5">
    <source>
        <dbReference type="ARBA" id="ARBA00023130"/>
    </source>
</evidence>
<feature type="domain" description="Ig-like" evidence="12">
    <location>
        <begin position="128"/>
        <end position="215"/>
    </location>
</feature>
<dbReference type="InterPro" id="IPR050160">
    <property type="entry name" value="MHC/Immunoglobulin"/>
</dbReference>
<dbReference type="Pfam" id="PF07654">
    <property type="entry name" value="C1-set"/>
    <property type="match status" value="1"/>
</dbReference>
<dbReference type="PROSITE" id="PS00290">
    <property type="entry name" value="IG_MHC"/>
    <property type="match status" value="1"/>
</dbReference>
<feature type="chain" id="PRO_5002516107" evidence="11">
    <location>
        <begin position="32"/>
        <end position="267"/>
    </location>
</feature>
<feature type="signal peptide" evidence="11">
    <location>
        <begin position="1"/>
        <end position="31"/>
    </location>
</feature>
<keyword evidence="2 10" id="KW-0812">Transmembrane</keyword>
<dbReference type="InterPro" id="IPR003006">
    <property type="entry name" value="Ig/MHC_CS"/>
</dbReference>
<keyword evidence="3" id="KW-0391">Immunity</keyword>
<dbReference type="PANTHER" id="PTHR19944">
    <property type="entry name" value="MHC CLASS II-RELATED"/>
    <property type="match status" value="1"/>
</dbReference>
<evidence type="ECO:0000256" key="1">
    <source>
        <dbReference type="ARBA" id="ARBA00004479"/>
    </source>
</evidence>
<dbReference type="GO" id="GO:0042613">
    <property type="term" value="C:MHC class II protein complex"/>
    <property type="evidence" value="ECO:0007669"/>
    <property type="project" value="UniProtKB-KW"/>
</dbReference>
<dbReference type="InterPro" id="IPR000353">
    <property type="entry name" value="MHC_II_b_N"/>
</dbReference>
<dbReference type="Gene3D" id="2.60.40.10">
    <property type="entry name" value="Immunoglobulins"/>
    <property type="match status" value="1"/>
</dbReference>
<dbReference type="PANTHER" id="PTHR19944:SF99">
    <property type="entry name" value="HLA CLASS II HISTOCOMPATIBILITY ANTIGEN, DRB1 BETA CHAIN"/>
    <property type="match status" value="1"/>
</dbReference>
<dbReference type="GO" id="GO:0002250">
    <property type="term" value="P:adaptive immune response"/>
    <property type="evidence" value="ECO:0007669"/>
    <property type="project" value="UniProtKB-KW"/>
</dbReference>
<dbReference type="PROSITE" id="PS50835">
    <property type="entry name" value="IG_LIKE"/>
    <property type="match status" value="1"/>
</dbReference>
<keyword evidence="8" id="KW-0325">Glycoprotein</keyword>
<evidence type="ECO:0000256" key="7">
    <source>
        <dbReference type="ARBA" id="ARBA00023157"/>
    </source>
</evidence>
<dbReference type="EMBL" id="KR336524">
    <property type="protein sequence ID" value="AKG62152.1"/>
    <property type="molecule type" value="Genomic_DNA"/>
</dbReference>
<keyword evidence="7" id="KW-1015">Disulfide bond</keyword>
<comment type="subcellular location">
    <subcellularLocation>
        <location evidence="1">Membrane</location>
        <topology evidence="1">Single-pass type I membrane protein</topology>
    </subcellularLocation>
</comment>
<dbReference type="InterPro" id="IPR003597">
    <property type="entry name" value="Ig_C1-set"/>
</dbReference>
<evidence type="ECO:0000256" key="8">
    <source>
        <dbReference type="ARBA" id="ARBA00023180"/>
    </source>
</evidence>
<evidence type="ECO:0000256" key="10">
    <source>
        <dbReference type="SAM" id="Phobius"/>
    </source>
</evidence>
<keyword evidence="11" id="KW-0732">Signal</keyword>
<feature type="transmembrane region" description="Helical" evidence="10">
    <location>
        <begin position="229"/>
        <end position="251"/>
    </location>
</feature>
<organism evidence="13">
    <name type="scientific">Sphenodon punctatus</name>
    <name type="common">Tuatara</name>
    <name type="synonym">Hatteria punctata</name>
    <dbReference type="NCBI Taxonomy" id="8508"/>
    <lineage>
        <taxon>Eukaryota</taxon>
        <taxon>Metazoa</taxon>
        <taxon>Chordata</taxon>
        <taxon>Craniata</taxon>
        <taxon>Vertebrata</taxon>
        <taxon>Euteleostomi</taxon>
        <taxon>Lepidosauria</taxon>
        <taxon>Sphenodontia</taxon>
        <taxon>Sphenodontidae</taxon>
        <taxon>Sphenodon</taxon>
    </lineage>
</organism>
<dbReference type="FunFam" id="2.60.40.10:FF:000116">
    <property type="entry name" value="HLA class II histocompatibility antigen, DRB1-1 beta chain"/>
    <property type="match status" value="1"/>
</dbReference>
<evidence type="ECO:0000256" key="4">
    <source>
        <dbReference type="ARBA" id="ARBA00022989"/>
    </source>
</evidence>
<reference evidence="13" key="1">
    <citation type="journal article" date="2015" name="G3 (Bethesda)">
        <title>Major Histocompatibility Complex Genes Map to Two Chromosomes in an Evolutionarily Ancient Reptile, the Tuatara Sphenodon punctatus.</title>
        <authorList>
            <person name="Miller H.C."/>
            <person name="O'Meally D."/>
            <person name="Ezaz T."/>
            <person name="Amemiya C."/>
            <person name="Marshall-Graves J.A."/>
            <person name="Edwards S."/>
        </authorList>
    </citation>
    <scope>NUCLEOTIDE SEQUENCE</scope>
</reference>
<evidence type="ECO:0000256" key="2">
    <source>
        <dbReference type="ARBA" id="ARBA00022692"/>
    </source>
</evidence>
<dbReference type="SUPFAM" id="SSF48726">
    <property type="entry name" value="Immunoglobulin"/>
    <property type="match status" value="1"/>
</dbReference>
<evidence type="ECO:0000256" key="3">
    <source>
        <dbReference type="ARBA" id="ARBA00022859"/>
    </source>
</evidence>
<dbReference type="SMART" id="SM00921">
    <property type="entry name" value="MHC_II_beta"/>
    <property type="match status" value="1"/>
</dbReference>
<evidence type="ECO:0000259" key="12">
    <source>
        <dbReference type="PROSITE" id="PS50835"/>
    </source>
</evidence>
<evidence type="ECO:0000313" key="13">
    <source>
        <dbReference type="EMBL" id="AKG62152.1"/>
    </source>
</evidence>
<proteinExistence type="predicted"/>
<name>A0A0F7GXU5_SPHPU</name>
<dbReference type="InterPro" id="IPR014745">
    <property type="entry name" value="MHC_II_a/b_N"/>
</dbReference>
<dbReference type="Pfam" id="PF00969">
    <property type="entry name" value="MHC_II_beta"/>
    <property type="match status" value="1"/>
</dbReference>
<evidence type="ECO:0000256" key="6">
    <source>
        <dbReference type="ARBA" id="ARBA00023136"/>
    </source>
</evidence>
<dbReference type="InterPro" id="IPR013783">
    <property type="entry name" value="Ig-like_fold"/>
</dbReference>
<gene>
    <name evidence="13" type="primary">SppuDCB</name>
</gene>
<dbReference type="SUPFAM" id="SSF54452">
    <property type="entry name" value="MHC antigen-recognition domain"/>
    <property type="match status" value="1"/>
</dbReference>
<keyword evidence="6 10" id="KW-0472">Membrane</keyword>
<accession>A0A0F7GXU5</accession>
<dbReference type="GO" id="GO:0002504">
    <property type="term" value="P:antigen processing and presentation of peptide or polysaccharide antigen via MHC class II"/>
    <property type="evidence" value="ECO:0007669"/>
    <property type="project" value="UniProtKB-KW"/>
</dbReference>
<dbReference type="CDD" id="cd05766">
    <property type="entry name" value="IgC1_MHC_II_beta"/>
    <property type="match status" value="1"/>
</dbReference>
<dbReference type="Gene3D" id="3.10.320.10">
    <property type="entry name" value="Class II Histocompatibility Antigen, M Beta Chain, Chain B, domain 1"/>
    <property type="match status" value="1"/>
</dbReference>
<dbReference type="SMART" id="SM00407">
    <property type="entry name" value="IGc1"/>
    <property type="match status" value="1"/>
</dbReference>
<dbReference type="InterPro" id="IPR036179">
    <property type="entry name" value="Ig-like_dom_sf"/>
</dbReference>
<keyword evidence="4 10" id="KW-1133">Transmembrane helix</keyword>
<evidence type="ECO:0000256" key="9">
    <source>
        <dbReference type="ARBA" id="ARBA00023182"/>
    </source>
</evidence>
<keyword evidence="5" id="KW-1064">Adaptive immunity</keyword>
<dbReference type="InterPro" id="IPR007110">
    <property type="entry name" value="Ig-like_dom"/>
</dbReference>
<dbReference type="FunFam" id="3.10.320.10:FF:000001">
    <property type="entry name" value="HLA class II histocompatibility antigen, DRB1-1 beta chain"/>
    <property type="match status" value="1"/>
</dbReference>
<evidence type="ECO:0000256" key="11">
    <source>
        <dbReference type="SAM" id="SignalP"/>
    </source>
</evidence>
<keyword evidence="9" id="KW-0491">MHC II</keyword>
<dbReference type="AlphaFoldDB" id="A0A0F7GXU5"/>
<sequence>MGAAGIPGAGSRWAGALLVTLTLLRPHLAHCTEPPEHFLLQWKSQCVYTDGLQRVRYLFRNFWDRQEFMRFDSELGRFVAVTELGRPIAEYLNSQEEVLRDKRAKADTFCRDNYRVFERSAVQRRVGPRVKISPTESDSLHHPTLLVCSVTGFYPSEIEIKWFRNGQETAGAASTELLQNGDWTFQILVVLETAPRCGDIYTCQVEHVSLGSPITVQWEPQSDSAWNRMLTGIGGFVLGLIFLTLGLLLYLKNKKGPPALQPTGLLS</sequence>